<feature type="compositionally biased region" description="Low complexity" evidence="9">
    <location>
        <begin position="429"/>
        <end position="451"/>
    </location>
</feature>
<feature type="compositionally biased region" description="Low complexity" evidence="9">
    <location>
        <begin position="27"/>
        <end position="40"/>
    </location>
</feature>
<keyword evidence="3 8" id="KW-0863">Zinc-finger</keyword>
<dbReference type="InterPro" id="IPR013087">
    <property type="entry name" value="Znf_C2H2_type"/>
</dbReference>
<feature type="region of interest" description="Disordered" evidence="9">
    <location>
        <begin position="1"/>
        <end position="56"/>
    </location>
</feature>
<dbReference type="PANTHER" id="PTHR10593">
    <property type="entry name" value="SERINE/THREONINE-PROTEIN KINASE RIO"/>
    <property type="match status" value="1"/>
</dbReference>
<dbReference type="SUPFAM" id="SSF57667">
    <property type="entry name" value="beta-beta-alpha zinc fingers"/>
    <property type="match status" value="1"/>
</dbReference>
<keyword evidence="7" id="KW-0804">Transcription</keyword>
<dbReference type="Pfam" id="PF22992">
    <property type="entry name" value="C2CH-4th_BIRD-IDD"/>
    <property type="match status" value="1"/>
</dbReference>
<evidence type="ECO:0000256" key="4">
    <source>
        <dbReference type="ARBA" id="ARBA00022833"/>
    </source>
</evidence>
<accession>A0AAP0RDX1</accession>
<evidence type="ECO:0000313" key="13">
    <source>
        <dbReference type="Proteomes" id="UP001415857"/>
    </source>
</evidence>
<protein>
    <recommendedName>
        <fullName evidence="10">C2H2-type domain-containing protein</fullName>
    </recommendedName>
</protein>
<keyword evidence="2" id="KW-0677">Repeat</keyword>
<evidence type="ECO:0000256" key="7">
    <source>
        <dbReference type="ARBA" id="ARBA00023163"/>
    </source>
</evidence>
<dbReference type="EMBL" id="JBBPBK010000011">
    <property type="protein sequence ID" value="KAK9275632.1"/>
    <property type="molecule type" value="Genomic_DNA"/>
</dbReference>
<evidence type="ECO:0000256" key="2">
    <source>
        <dbReference type="ARBA" id="ARBA00022737"/>
    </source>
</evidence>
<dbReference type="InterPro" id="IPR055186">
    <property type="entry name" value="C2H2-2nd_BIRD-IDD"/>
</dbReference>
<organism evidence="11 13">
    <name type="scientific">Liquidambar formosana</name>
    <name type="common">Formosan gum</name>
    <dbReference type="NCBI Taxonomy" id="63359"/>
    <lineage>
        <taxon>Eukaryota</taxon>
        <taxon>Viridiplantae</taxon>
        <taxon>Streptophyta</taxon>
        <taxon>Embryophyta</taxon>
        <taxon>Tracheophyta</taxon>
        <taxon>Spermatophyta</taxon>
        <taxon>Magnoliopsida</taxon>
        <taxon>eudicotyledons</taxon>
        <taxon>Gunneridae</taxon>
        <taxon>Pentapetalae</taxon>
        <taxon>Saxifragales</taxon>
        <taxon>Altingiaceae</taxon>
        <taxon>Liquidambar</taxon>
    </lineage>
</organism>
<evidence type="ECO:0000256" key="9">
    <source>
        <dbReference type="SAM" id="MobiDB-lite"/>
    </source>
</evidence>
<keyword evidence="4" id="KW-0862">Zinc</keyword>
<dbReference type="Pfam" id="PF12874">
    <property type="entry name" value="zf-met"/>
    <property type="match status" value="1"/>
</dbReference>
<dbReference type="FunFam" id="3.30.160.60:FF:000131">
    <property type="entry name" value="protein indeterminate-domain 5, chloroplastic-like"/>
    <property type="match status" value="1"/>
</dbReference>
<dbReference type="GO" id="GO:0003700">
    <property type="term" value="F:DNA-binding transcription factor activity"/>
    <property type="evidence" value="ECO:0007669"/>
    <property type="project" value="TreeGrafter"/>
</dbReference>
<evidence type="ECO:0000256" key="8">
    <source>
        <dbReference type="PROSITE-ProRule" id="PRU00042"/>
    </source>
</evidence>
<dbReference type="Pfam" id="PF22996">
    <property type="entry name" value="C2H2-2nd_BIRD-IDD"/>
    <property type="match status" value="1"/>
</dbReference>
<feature type="domain" description="C2H2-type" evidence="10">
    <location>
        <begin position="71"/>
        <end position="93"/>
    </location>
</feature>
<dbReference type="InterPro" id="IPR031140">
    <property type="entry name" value="IDD1-16"/>
</dbReference>
<evidence type="ECO:0000256" key="3">
    <source>
        <dbReference type="ARBA" id="ARBA00022771"/>
    </source>
</evidence>
<dbReference type="GO" id="GO:0003677">
    <property type="term" value="F:DNA binding"/>
    <property type="evidence" value="ECO:0007669"/>
    <property type="project" value="UniProtKB-KW"/>
</dbReference>
<feature type="region of interest" description="Disordered" evidence="9">
    <location>
        <begin position="346"/>
        <end position="389"/>
    </location>
</feature>
<comment type="caution">
    <text evidence="11">The sequence shown here is derived from an EMBL/GenBank/DDBJ whole genome shotgun (WGS) entry which is preliminary data.</text>
</comment>
<dbReference type="AlphaFoldDB" id="A0AAP0RDX1"/>
<reference evidence="11" key="2">
    <citation type="submission" date="2024-04" db="EMBL/GenBank/DDBJ databases">
        <authorList>
            <person name="Xu W."/>
            <person name="Ren C."/>
        </authorList>
    </citation>
    <scope>NUCLEOTIDE SEQUENCE</scope>
    <source>
        <strain evidence="11">Hangzhou</strain>
        <tissue evidence="11">Leaves</tissue>
    </source>
</reference>
<dbReference type="GO" id="GO:0005634">
    <property type="term" value="C:nucleus"/>
    <property type="evidence" value="ECO:0007669"/>
    <property type="project" value="TreeGrafter"/>
</dbReference>
<gene>
    <name evidence="11" type="ORF">L1049_022424</name>
    <name evidence="12" type="ORF">L1049_022899</name>
</gene>
<dbReference type="Pfam" id="PF22995">
    <property type="entry name" value="C2CH-3rd_BIRD-IDD"/>
    <property type="match status" value="1"/>
</dbReference>
<dbReference type="GO" id="GO:0008270">
    <property type="term" value="F:zinc ion binding"/>
    <property type="evidence" value="ECO:0007669"/>
    <property type="project" value="UniProtKB-KW"/>
</dbReference>
<evidence type="ECO:0000259" key="10">
    <source>
        <dbReference type="PROSITE" id="PS50157"/>
    </source>
</evidence>
<sequence>MATASSSATFFGSTREEDQSQMILQHSSTPTSSTAPTTAPQKKKRNLPGTPNPDAEVIALSPKTLMATNRFICEVCNKGFQREQNLQLHRRGHNLPWKLKQKTTKEVRRKVYLCPEPTCVHHDPSRALGDLTGIKKHYSRKHGEKKWKCDKCSKRYAVQSDWKAHSKTCGTREYRCDCGTLFSRRDSFITHRAFCDALAQESARHPTSLNTIGGHLYGSNNHMSLGLSQVGSHISPLQDQNHPSSNLLRLGSTSGPKFEHHLIPPSNPSPYGQPPQPLSSSAFFMPDATHQGFHDHQSHQGLLPNKPFHGLMQLPDLQSNTTNNSPSAAAAANLFNMNFFSNNSNTSSMSNSDNTNNTTNNLSSSGFLSPDRFTNGNGGSQGSALFSGNMGGDHVGQGLSSLYSNSVQRENLTPHMSATALLQRAAQMGSTTSGNNSSSLLRGLGSSSSSGAKSERQLVSANFGSGFGGGSGGESLKSQMENESHLQGLMHSLANGSSPIFVGGHHEQNSGFAGFNNTNFRNVNEGKLHQNIGVTIGGSDKLTLDFLGVGGMVRNMGGGFSHREQQQQGIDIGSLDSELKSAQASLPFGGAKLQ</sequence>
<proteinExistence type="predicted"/>
<feature type="region of interest" description="Disordered" evidence="9">
    <location>
        <begin position="425"/>
        <end position="483"/>
    </location>
</feature>
<feature type="compositionally biased region" description="Low complexity" evidence="9">
    <location>
        <begin position="346"/>
        <end position="365"/>
    </location>
</feature>
<feature type="region of interest" description="Disordered" evidence="9">
    <location>
        <begin position="257"/>
        <end position="276"/>
    </location>
</feature>
<dbReference type="PROSITE" id="PS00028">
    <property type="entry name" value="ZINC_FINGER_C2H2_1"/>
    <property type="match status" value="1"/>
</dbReference>
<keyword evidence="6" id="KW-0238">DNA-binding</keyword>
<feature type="compositionally biased region" description="Pro residues" evidence="9">
    <location>
        <begin position="265"/>
        <end position="276"/>
    </location>
</feature>
<dbReference type="InterPro" id="IPR036236">
    <property type="entry name" value="Znf_C2H2_sf"/>
</dbReference>
<keyword evidence="13" id="KW-1185">Reference proteome</keyword>
<keyword evidence="5" id="KW-0805">Transcription regulation</keyword>
<dbReference type="InterPro" id="IPR055185">
    <property type="entry name" value="C2CH-4th_BIRD-IDD"/>
</dbReference>
<dbReference type="PANTHER" id="PTHR10593:SF242">
    <property type="entry name" value="ZINC FINGER PROTEIN, PUTATIVE-RELATED"/>
    <property type="match status" value="1"/>
</dbReference>
<evidence type="ECO:0000256" key="1">
    <source>
        <dbReference type="ARBA" id="ARBA00022723"/>
    </source>
</evidence>
<dbReference type="FunFam" id="3.30.160.60:FF:000554">
    <property type="entry name" value="protein indeterminate-domain 12-like"/>
    <property type="match status" value="1"/>
</dbReference>
<dbReference type="PROSITE" id="PS50157">
    <property type="entry name" value="ZINC_FINGER_C2H2_2"/>
    <property type="match status" value="1"/>
</dbReference>
<dbReference type="SMART" id="SM00355">
    <property type="entry name" value="ZnF_C2H2"/>
    <property type="match status" value="3"/>
</dbReference>
<evidence type="ECO:0000313" key="12">
    <source>
        <dbReference type="EMBL" id="KAK9275632.1"/>
    </source>
</evidence>
<dbReference type="Proteomes" id="UP001415857">
    <property type="component" value="Unassembled WGS sequence"/>
</dbReference>
<feature type="compositionally biased region" description="Low complexity" evidence="9">
    <location>
        <begin position="1"/>
        <end position="13"/>
    </location>
</feature>
<keyword evidence="1" id="KW-0479">Metal-binding</keyword>
<name>A0AAP0RDX1_LIQFO</name>
<evidence type="ECO:0000313" key="11">
    <source>
        <dbReference type="EMBL" id="KAK9275165.1"/>
    </source>
</evidence>
<evidence type="ECO:0000256" key="6">
    <source>
        <dbReference type="ARBA" id="ARBA00023125"/>
    </source>
</evidence>
<dbReference type="EMBL" id="JBBPBK010000011">
    <property type="protein sequence ID" value="KAK9275165.1"/>
    <property type="molecule type" value="Genomic_DNA"/>
</dbReference>
<evidence type="ECO:0000256" key="5">
    <source>
        <dbReference type="ARBA" id="ARBA00023015"/>
    </source>
</evidence>
<reference evidence="11 13" key="1">
    <citation type="journal article" date="2024" name="Plant J.">
        <title>Genome sequences and population genomics reveal climatic adaptation and genomic divergence between two closely related sweetgum species.</title>
        <authorList>
            <person name="Xu W.Q."/>
            <person name="Ren C.Q."/>
            <person name="Zhang X.Y."/>
            <person name="Comes H.P."/>
            <person name="Liu X.H."/>
            <person name="Li Y.G."/>
            <person name="Kettle C.J."/>
            <person name="Jalonen R."/>
            <person name="Gaisberger H."/>
            <person name="Ma Y.Z."/>
            <person name="Qiu Y.X."/>
        </authorList>
    </citation>
    <scope>NUCLEOTIDE SEQUENCE [LARGE SCALE GENOMIC DNA]</scope>
    <source>
        <strain evidence="11">Hangzhou</strain>
    </source>
</reference>
<dbReference type="InterPro" id="IPR055187">
    <property type="entry name" value="C2CH-3rd_BIRD-IDD"/>
</dbReference>
<dbReference type="Gene3D" id="3.30.160.60">
    <property type="entry name" value="Classic Zinc Finger"/>
    <property type="match status" value="2"/>
</dbReference>